<feature type="compositionally biased region" description="Basic residues" evidence="1">
    <location>
        <begin position="66"/>
        <end position="77"/>
    </location>
</feature>
<evidence type="ECO:0000256" key="1">
    <source>
        <dbReference type="SAM" id="MobiDB-lite"/>
    </source>
</evidence>
<reference evidence="2" key="4">
    <citation type="submission" date="2019-03" db="UniProtKB">
        <authorList>
            <consortium name="EnsemblPlants"/>
        </authorList>
    </citation>
    <scope>IDENTIFICATION</scope>
</reference>
<reference evidence="3" key="2">
    <citation type="journal article" date="2017" name="Nat. Plants">
        <title>The Aegilops tauschii genome reveals multiple impacts of transposons.</title>
        <authorList>
            <person name="Zhao G."/>
            <person name="Zou C."/>
            <person name="Li K."/>
            <person name="Wang K."/>
            <person name="Li T."/>
            <person name="Gao L."/>
            <person name="Zhang X."/>
            <person name="Wang H."/>
            <person name="Yang Z."/>
            <person name="Liu X."/>
            <person name="Jiang W."/>
            <person name="Mao L."/>
            <person name="Kong X."/>
            <person name="Jiao Y."/>
            <person name="Jia J."/>
        </authorList>
    </citation>
    <scope>NUCLEOTIDE SEQUENCE [LARGE SCALE GENOMIC DNA]</scope>
    <source>
        <strain evidence="3">cv. AL8/78</strain>
    </source>
</reference>
<accession>A0A453H1B1</accession>
<reference evidence="3" key="1">
    <citation type="journal article" date="2014" name="Science">
        <title>Ancient hybridizations among the ancestral genomes of bread wheat.</title>
        <authorList>
            <consortium name="International Wheat Genome Sequencing Consortium,"/>
            <person name="Marcussen T."/>
            <person name="Sandve S.R."/>
            <person name="Heier L."/>
            <person name="Spannagl M."/>
            <person name="Pfeifer M."/>
            <person name="Jakobsen K.S."/>
            <person name="Wulff B.B."/>
            <person name="Steuernagel B."/>
            <person name="Mayer K.F."/>
            <person name="Olsen O.A."/>
        </authorList>
    </citation>
    <scope>NUCLEOTIDE SEQUENCE [LARGE SCALE GENOMIC DNA]</scope>
    <source>
        <strain evidence="3">cv. AL8/78</strain>
    </source>
</reference>
<dbReference type="Gramene" id="AET4Gv20038500.10">
    <property type="protein sequence ID" value="AET4Gv20038500.10"/>
    <property type="gene ID" value="AET4Gv20038500"/>
</dbReference>
<name>A0A453H1B1_AEGTS</name>
<organism evidence="2 3">
    <name type="scientific">Aegilops tauschii subsp. strangulata</name>
    <name type="common">Goatgrass</name>
    <dbReference type="NCBI Taxonomy" id="200361"/>
    <lineage>
        <taxon>Eukaryota</taxon>
        <taxon>Viridiplantae</taxon>
        <taxon>Streptophyta</taxon>
        <taxon>Embryophyta</taxon>
        <taxon>Tracheophyta</taxon>
        <taxon>Spermatophyta</taxon>
        <taxon>Magnoliopsida</taxon>
        <taxon>Liliopsida</taxon>
        <taxon>Poales</taxon>
        <taxon>Poaceae</taxon>
        <taxon>BOP clade</taxon>
        <taxon>Pooideae</taxon>
        <taxon>Triticodae</taxon>
        <taxon>Triticeae</taxon>
        <taxon>Triticinae</taxon>
        <taxon>Aegilops</taxon>
    </lineage>
</organism>
<feature type="compositionally biased region" description="Low complexity" evidence="1">
    <location>
        <begin position="124"/>
        <end position="146"/>
    </location>
</feature>
<evidence type="ECO:0000313" key="3">
    <source>
        <dbReference type="Proteomes" id="UP000015105"/>
    </source>
</evidence>
<feature type="compositionally biased region" description="Basic and acidic residues" evidence="1">
    <location>
        <begin position="78"/>
        <end position="87"/>
    </location>
</feature>
<feature type="compositionally biased region" description="Basic and acidic residues" evidence="1">
    <location>
        <begin position="95"/>
        <end position="104"/>
    </location>
</feature>
<feature type="compositionally biased region" description="Basic residues" evidence="1">
    <location>
        <begin position="21"/>
        <end position="32"/>
    </location>
</feature>
<proteinExistence type="predicted"/>
<dbReference type="EnsemblPlants" id="AET4Gv20038500.10">
    <property type="protein sequence ID" value="AET4Gv20038500.10"/>
    <property type="gene ID" value="AET4Gv20038500"/>
</dbReference>
<reference evidence="2" key="3">
    <citation type="journal article" date="2017" name="Nature">
        <title>Genome sequence of the progenitor of the wheat D genome Aegilops tauschii.</title>
        <authorList>
            <person name="Luo M.C."/>
            <person name="Gu Y.Q."/>
            <person name="Puiu D."/>
            <person name="Wang H."/>
            <person name="Twardziok S.O."/>
            <person name="Deal K.R."/>
            <person name="Huo N."/>
            <person name="Zhu T."/>
            <person name="Wang L."/>
            <person name="Wang Y."/>
            <person name="McGuire P.E."/>
            <person name="Liu S."/>
            <person name="Long H."/>
            <person name="Ramasamy R.K."/>
            <person name="Rodriguez J.C."/>
            <person name="Van S.L."/>
            <person name="Yuan L."/>
            <person name="Wang Z."/>
            <person name="Xia Z."/>
            <person name="Xiao L."/>
            <person name="Anderson O.D."/>
            <person name="Ouyang S."/>
            <person name="Liang Y."/>
            <person name="Zimin A.V."/>
            <person name="Pertea G."/>
            <person name="Qi P."/>
            <person name="Bennetzen J.L."/>
            <person name="Dai X."/>
            <person name="Dawson M.W."/>
            <person name="Muller H.G."/>
            <person name="Kugler K."/>
            <person name="Rivarola-Duarte L."/>
            <person name="Spannagl M."/>
            <person name="Mayer K.F.X."/>
            <person name="Lu F.H."/>
            <person name="Bevan M.W."/>
            <person name="Leroy P."/>
            <person name="Li P."/>
            <person name="You F.M."/>
            <person name="Sun Q."/>
            <person name="Liu Z."/>
            <person name="Lyons E."/>
            <person name="Wicker T."/>
            <person name="Salzberg S.L."/>
            <person name="Devos K.M."/>
            <person name="Dvorak J."/>
        </authorList>
    </citation>
    <scope>NUCLEOTIDE SEQUENCE [LARGE SCALE GENOMIC DNA]</scope>
    <source>
        <strain evidence="2">cv. AL8/78</strain>
    </source>
</reference>
<evidence type="ECO:0000313" key="2">
    <source>
        <dbReference type="EnsemblPlants" id="AET4Gv20038500.10"/>
    </source>
</evidence>
<feature type="region of interest" description="Disordered" evidence="1">
    <location>
        <begin position="11"/>
        <end position="146"/>
    </location>
</feature>
<dbReference type="AlphaFoldDB" id="A0A453H1B1"/>
<dbReference type="Proteomes" id="UP000015105">
    <property type="component" value="Chromosome 4D"/>
</dbReference>
<sequence>MLCAHLHWLLRRGYSGEPERRHSRYGRSRSRSRSYSPRYRGRPRSRSRSYSPAPRRRDDYSASPPRSHHTQSPRRLPKGHEEDERRSYSPAGRGGGERDADTNGKRSPPSDTEGSPPRTRRSPRQSSGSPVGSRSRSPEASPARSD</sequence>
<keyword evidence="3" id="KW-1185">Reference proteome</keyword>
<protein>
    <submittedName>
        <fullName evidence="2">Uncharacterized protein</fullName>
    </submittedName>
</protein>
<reference evidence="2" key="5">
    <citation type="journal article" date="2021" name="G3 (Bethesda)">
        <title>Aegilops tauschii genome assembly Aet v5.0 features greater sequence contiguity and improved annotation.</title>
        <authorList>
            <person name="Wang L."/>
            <person name="Zhu T."/>
            <person name="Rodriguez J.C."/>
            <person name="Deal K.R."/>
            <person name="Dubcovsky J."/>
            <person name="McGuire P.E."/>
            <person name="Lux T."/>
            <person name="Spannagl M."/>
            <person name="Mayer K.F.X."/>
            <person name="Baldrich P."/>
            <person name="Meyers B.C."/>
            <person name="Huo N."/>
            <person name="Gu Y.Q."/>
            <person name="Zhou H."/>
            <person name="Devos K.M."/>
            <person name="Bennetzen J.L."/>
            <person name="Unver T."/>
            <person name="Budak H."/>
            <person name="Gulick P.J."/>
            <person name="Galiba G."/>
            <person name="Kalapos B."/>
            <person name="Nelson D.R."/>
            <person name="Li P."/>
            <person name="You F.M."/>
            <person name="Luo M.C."/>
            <person name="Dvorak J."/>
        </authorList>
    </citation>
    <scope>NUCLEOTIDE SEQUENCE [LARGE SCALE GENOMIC DNA]</scope>
    <source>
        <strain evidence="2">cv. AL8/78</strain>
    </source>
</reference>